<dbReference type="EMBL" id="CP113162">
    <property type="protein sequence ID" value="WEF50431.1"/>
    <property type="molecule type" value="Genomic_DNA"/>
</dbReference>
<keyword evidence="12 20" id="KW-0675">Receptor</keyword>
<feature type="region of interest" description="Disordered" evidence="16">
    <location>
        <begin position="35"/>
        <end position="96"/>
    </location>
</feature>
<evidence type="ECO:0000256" key="8">
    <source>
        <dbReference type="ARBA" id="ARBA00023004"/>
    </source>
</evidence>
<keyword evidence="5" id="KW-0410">Iron transport</keyword>
<organism evidence="20 21">
    <name type="scientific">Afipia carboxydohydrogena</name>
    <name type="common">Pseudomonas carboxydohydrogena</name>
    <dbReference type="NCBI Taxonomy" id="290"/>
    <lineage>
        <taxon>Bacteria</taxon>
        <taxon>Pseudomonadati</taxon>
        <taxon>Pseudomonadota</taxon>
        <taxon>Alphaproteobacteria</taxon>
        <taxon>Hyphomicrobiales</taxon>
        <taxon>Nitrobacteraceae</taxon>
        <taxon>Afipia</taxon>
    </lineage>
</organism>
<evidence type="ECO:0000256" key="2">
    <source>
        <dbReference type="ARBA" id="ARBA00009810"/>
    </source>
</evidence>
<evidence type="ECO:0000256" key="12">
    <source>
        <dbReference type="ARBA" id="ARBA00023170"/>
    </source>
</evidence>
<feature type="domain" description="TonB-dependent receptor plug" evidence="19">
    <location>
        <begin position="118"/>
        <end position="219"/>
    </location>
</feature>
<evidence type="ECO:0000256" key="4">
    <source>
        <dbReference type="ARBA" id="ARBA00022452"/>
    </source>
</evidence>
<accession>A0ABY8BM17</accession>
<dbReference type="PANTHER" id="PTHR32552:SF68">
    <property type="entry name" value="FERRICHROME OUTER MEMBRANE TRANSPORTER_PHAGE RECEPTOR"/>
    <property type="match status" value="1"/>
</dbReference>
<proteinExistence type="inferred from homology"/>
<evidence type="ECO:0000256" key="16">
    <source>
        <dbReference type="SAM" id="MobiDB-lite"/>
    </source>
</evidence>
<dbReference type="SUPFAM" id="SSF56935">
    <property type="entry name" value="Porins"/>
    <property type="match status" value="1"/>
</dbReference>
<feature type="compositionally biased region" description="Low complexity" evidence="16">
    <location>
        <begin position="59"/>
        <end position="75"/>
    </location>
</feature>
<dbReference type="InterPro" id="IPR000531">
    <property type="entry name" value="Beta-barrel_TonB"/>
</dbReference>
<evidence type="ECO:0000256" key="10">
    <source>
        <dbReference type="ARBA" id="ARBA00023077"/>
    </source>
</evidence>
<keyword evidence="9" id="KW-0406">Ion transport</keyword>
<keyword evidence="13 14" id="KW-0998">Cell outer membrane</keyword>
<protein>
    <submittedName>
        <fullName evidence="20">TonB-dependent siderophore receptor</fullName>
    </submittedName>
</protein>
<evidence type="ECO:0000256" key="11">
    <source>
        <dbReference type="ARBA" id="ARBA00023136"/>
    </source>
</evidence>
<gene>
    <name evidence="20" type="ORF">AFIC_001969</name>
</gene>
<keyword evidence="21" id="KW-1185">Reference proteome</keyword>
<dbReference type="InterPro" id="IPR012910">
    <property type="entry name" value="Plug_dom"/>
</dbReference>
<dbReference type="PANTHER" id="PTHR32552">
    <property type="entry name" value="FERRICHROME IRON RECEPTOR-RELATED"/>
    <property type="match status" value="1"/>
</dbReference>
<comment type="similarity">
    <text evidence="2 14 15">Belongs to the TonB-dependent receptor family.</text>
</comment>
<comment type="subcellular location">
    <subcellularLocation>
        <location evidence="1 14">Cell outer membrane</location>
        <topology evidence="1 14">Multi-pass membrane protein</topology>
    </subcellularLocation>
</comment>
<dbReference type="Gene3D" id="2.40.170.20">
    <property type="entry name" value="TonB-dependent receptor, beta-barrel domain"/>
    <property type="match status" value="1"/>
</dbReference>
<evidence type="ECO:0000256" key="15">
    <source>
        <dbReference type="RuleBase" id="RU003357"/>
    </source>
</evidence>
<sequence length="797" mass="87145">MNSKSKVFKRAICMGAVSYLALTINAPSTVHAQTAQQSSTLPAVTVDAPKPQVRRRAAVRPSSRARSTSRSVARNRGTEQVAPAGAVNGRGAGERGTGPVDGYLAHQSVSGTKTDTPLLTTPQAISVVTQDQVRAQGAQSVQDALQYTPGVSLQGYGANAFFDGFKIRGFNAVSYLDGLRLPADSTTFATPKIETYGLERLEVVKGPSSGLYGQTEPGGLLNMVSKRPTATAHYDFETTFGNFNYRQGAFDIGGPIDKNGEFLYRIVGLGRLADTQTDFMQNNMTFIAPSFTWRPTNDTSFTILSQYQKIDNKGYQQYVPGQVSFLPNPNGRVPYNVYIGEPAYDGYKLEQKSIGYAFEHKFDNNLQFRQNFRYMEVSNDLNSVRSEGMLLLNPGFPQPPPIYSDTLVSRSYNYVKAHSQNVTLDNQLQADFRTGPVTHKVLVGFDFLHQTGSVDYRTQGGQPSGTFPSINPYNPVYGAVPTPFDALSPFILNNNKIDQAGLYAQDQMKLDRWTLTLTGRQDFVNTSLTSLSPAFYPPPGAYSRSDSAQTGRVGLNYLFDNGVSPYISYSTSFVPNTGAAAGSSTPFKPTTGDGKEIGVKFMPNGMNLMMTAALFEINQNDILTGNPTIFFTSLQTDSARSRGFEFEVRGNVTRELEIIGGYTRLDTKITKSLAPPTANNLGKHLQAAPEDQASLWAKYTWYNGPMAGLGFGAGVRYVGKSWGDGQNTFVIPDHTLFDAAVSYDFAYLRPDMKGWSAQVTAKNLTNKYYVESCLTGLAYCGLGTARTVLGTLRYSWK</sequence>
<evidence type="ECO:0000256" key="3">
    <source>
        <dbReference type="ARBA" id="ARBA00022448"/>
    </source>
</evidence>
<keyword evidence="3 14" id="KW-0813">Transport</keyword>
<keyword evidence="6 14" id="KW-0812">Transmembrane</keyword>
<dbReference type="InterPro" id="IPR036942">
    <property type="entry name" value="Beta-barrel_TonB_sf"/>
</dbReference>
<evidence type="ECO:0000256" key="1">
    <source>
        <dbReference type="ARBA" id="ARBA00004571"/>
    </source>
</evidence>
<name>A0ABY8BM17_AFICR</name>
<dbReference type="CDD" id="cd01347">
    <property type="entry name" value="ligand_gated_channel"/>
    <property type="match status" value="1"/>
</dbReference>
<reference evidence="20 21" key="1">
    <citation type="submission" date="2022-11" db="EMBL/GenBank/DDBJ databases">
        <authorList>
            <person name="Siebert D."/>
            <person name="Busche T."/>
            <person name="Saydam E."/>
            <person name="Kalinowski J."/>
            <person name="Ruckert C."/>
            <person name="Blombach B."/>
        </authorList>
    </citation>
    <scope>NUCLEOTIDE SEQUENCE [LARGE SCALE GENOMIC DNA]</scope>
    <source>
        <strain evidence="20 21">DSM 1083</strain>
    </source>
</reference>
<dbReference type="PROSITE" id="PS52016">
    <property type="entry name" value="TONB_DEPENDENT_REC_3"/>
    <property type="match status" value="1"/>
</dbReference>
<dbReference type="InterPro" id="IPR039426">
    <property type="entry name" value="TonB-dep_rcpt-like"/>
</dbReference>
<evidence type="ECO:0000256" key="6">
    <source>
        <dbReference type="ARBA" id="ARBA00022692"/>
    </source>
</evidence>
<evidence type="ECO:0000259" key="18">
    <source>
        <dbReference type="Pfam" id="PF00593"/>
    </source>
</evidence>
<dbReference type="Pfam" id="PF07715">
    <property type="entry name" value="Plug"/>
    <property type="match status" value="1"/>
</dbReference>
<dbReference type="InterPro" id="IPR037066">
    <property type="entry name" value="Plug_dom_sf"/>
</dbReference>
<feature type="signal peptide" evidence="17">
    <location>
        <begin position="1"/>
        <end position="32"/>
    </location>
</feature>
<evidence type="ECO:0000313" key="21">
    <source>
        <dbReference type="Proteomes" id="UP001213907"/>
    </source>
</evidence>
<evidence type="ECO:0000256" key="5">
    <source>
        <dbReference type="ARBA" id="ARBA00022496"/>
    </source>
</evidence>
<dbReference type="Pfam" id="PF00593">
    <property type="entry name" value="TonB_dep_Rec_b-barrel"/>
    <property type="match status" value="1"/>
</dbReference>
<dbReference type="InterPro" id="IPR010105">
    <property type="entry name" value="TonB_sidphr_rcpt"/>
</dbReference>
<keyword evidence="4 14" id="KW-1134">Transmembrane beta strand</keyword>
<evidence type="ECO:0000256" key="14">
    <source>
        <dbReference type="PROSITE-ProRule" id="PRU01360"/>
    </source>
</evidence>
<keyword evidence="10 15" id="KW-0798">TonB box</keyword>
<dbReference type="NCBIfam" id="TIGR01783">
    <property type="entry name" value="TonB-siderophor"/>
    <property type="match status" value="1"/>
</dbReference>
<evidence type="ECO:0000259" key="19">
    <source>
        <dbReference type="Pfam" id="PF07715"/>
    </source>
</evidence>
<evidence type="ECO:0000256" key="9">
    <source>
        <dbReference type="ARBA" id="ARBA00023065"/>
    </source>
</evidence>
<evidence type="ECO:0000313" key="20">
    <source>
        <dbReference type="EMBL" id="WEF50431.1"/>
    </source>
</evidence>
<dbReference type="Gene3D" id="2.170.130.10">
    <property type="entry name" value="TonB-dependent receptor, plug domain"/>
    <property type="match status" value="1"/>
</dbReference>
<evidence type="ECO:0000256" key="13">
    <source>
        <dbReference type="ARBA" id="ARBA00023237"/>
    </source>
</evidence>
<dbReference type="Proteomes" id="UP001213907">
    <property type="component" value="Chromosome"/>
</dbReference>
<keyword evidence="8" id="KW-0408">Iron</keyword>
<evidence type="ECO:0000256" key="7">
    <source>
        <dbReference type="ARBA" id="ARBA00022729"/>
    </source>
</evidence>
<keyword evidence="7 17" id="KW-0732">Signal</keyword>
<evidence type="ECO:0000256" key="17">
    <source>
        <dbReference type="SAM" id="SignalP"/>
    </source>
</evidence>
<feature type="domain" description="TonB-dependent receptor-like beta-barrel" evidence="18">
    <location>
        <begin position="293"/>
        <end position="764"/>
    </location>
</feature>
<dbReference type="RefSeq" id="WP_275246060.1">
    <property type="nucleotide sequence ID" value="NZ_BAABDX010000002.1"/>
</dbReference>
<keyword evidence="11 14" id="KW-0472">Membrane</keyword>
<feature type="chain" id="PRO_5046526721" evidence="17">
    <location>
        <begin position="33"/>
        <end position="797"/>
    </location>
</feature>